<dbReference type="Proteomes" id="UP000199478">
    <property type="component" value="Unassembled WGS sequence"/>
</dbReference>
<proteinExistence type="predicted"/>
<gene>
    <name evidence="2" type="ORF">SAMN04488005_0873</name>
</gene>
<evidence type="ECO:0000313" key="3">
    <source>
        <dbReference type="Proteomes" id="UP000199478"/>
    </source>
</evidence>
<dbReference type="RefSeq" id="WP_090196880.1">
    <property type="nucleotide sequence ID" value="NZ_FOYP01000001.1"/>
</dbReference>
<feature type="chain" id="PRO_5011757004" evidence="1">
    <location>
        <begin position="19"/>
        <end position="160"/>
    </location>
</feature>
<evidence type="ECO:0000313" key="2">
    <source>
        <dbReference type="EMBL" id="SFR35789.1"/>
    </source>
</evidence>
<sequence>MRMTLLGAALVAAPSANAQPLLCEGRPGITEQTEAVAESWQVVLRNAFDTDGNAHQNLSAFLLVAVKRDGAEPCLAPYLVNSFAKSEDGNVTAQIVPTNRDYPVFFNRRVTIAPSMIIDWDLIKSDGGAHFGNLGARLSGSSLFFLDGILSDQTLPTDWQ</sequence>
<accession>A0A1I6G0S5</accession>
<dbReference type="EMBL" id="FOYP01000001">
    <property type="protein sequence ID" value="SFR35789.1"/>
    <property type="molecule type" value="Genomic_DNA"/>
</dbReference>
<keyword evidence="3" id="KW-1185">Reference proteome</keyword>
<evidence type="ECO:0000256" key="1">
    <source>
        <dbReference type="SAM" id="SignalP"/>
    </source>
</evidence>
<dbReference type="AlphaFoldDB" id="A0A1I6G0S5"/>
<protein>
    <submittedName>
        <fullName evidence="2">Uncharacterized protein</fullName>
    </submittedName>
</protein>
<organism evidence="2 3">
    <name type="scientific">Yoonia tamlensis</name>
    <dbReference type="NCBI Taxonomy" id="390270"/>
    <lineage>
        <taxon>Bacteria</taxon>
        <taxon>Pseudomonadati</taxon>
        <taxon>Pseudomonadota</taxon>
        <taxon>Alphaproteobacteria</taxon>
        <taxon>Rhodobacterales</taxon>
        <taxon>Paracoccaceae</taxon>
        <taxon>Yoonia</taxon>
    </lineage>
</organism>
<name>A0A1I6G0S5_9RHOB</name>
<reference evidence="3" key="1">
    <citation type="submission" date="2016-10" db="EMBL/GenBank/DDBJ databases">
        <authorList>
            <person name="Varghese N."/>
            <person name="Submissions S."/>
        </authorList>
    </citation>
    <scope>NUCLEOTIDE SEQUENCE [LARGE SCALE GENOMIC DNA]</scope>
    <source>
        <strain evidence="3">DSM 26879</strain>
    </source>
</reference>
<feature type="signal peptide" evidence="1">
    <location>
        <begin position="1"/>
        <end position="18"/>
    </location>
</feature>
<dbReference type="STRING" id="390270.SAMN04488005_0873"/>
<keyword evidence="1" id="KW-0732">Signal</keyword>